<reference evidence="4" key="1">
    <citation type="journal article" date="2015" name="Proc. Natl. Acad. Sci. U.S.A.">
        <title>Genome sequence of the Asian Tiger mosquito, Aedes albopictus, reveals insights into its biology, genetics, and evolution.</title>
        <authorList>
            <person name="Chen X.G."/>
            <person name="Jiang X."/>
            <person name="Gu J."/>
            <person name="Xu M."/>
            <person name="Wu Y."/>
            <person name="Deng Y."/>
            <person name="Zhang C."/>
            <person name="Bonizzoni M."/>
            <person name="Dermauw W."/>
            <person name="Vontas J."/>
            <person name="Armbruster P."/>
            <person name="Huang X."/>
            <person name="Yang Y."/>
            <person name="Zhang H."/>
            <person name="He W."/>
            <person name="Peng H."/>
            <person name="Liu Y."/>
            <person name="Wu K."/>
            <person name="Chen J."/>
            <person name="Lirakis M."/>
            <person name="Topalis P."/>
            <person name="Van Leeuwen T."/>
            <person name="Hall A.B."/>
            <person name="Jiang X."/>
            <person name="Thorpe C."/>
            <person name="Mueller R.L."/>
            <person name="Sun C."/>
            <person name="Waterhouse R.M."/>
            <person name="Yan G."/>
            <person name="Tu Z.J."/>
            <person name="Fang X."/>
            <person name="James A.A."/>
        </authorList>
    </citation>
    <scope>NUCLEOTIDE SEQUENCE [LARGE SCALE GENOMIC DNA]</scope>
    <source>
        <strain evidence="4">Foshan</strain>
    </source>
</reference>
<dbReference type="RefSeq" id="XP_062699472.1">
    <property type="nucleotide sequence ID" value="XM_062843488.1"/>
</dbReference>
<dbReference type="PANTHER" id="PTHR37984:SF5">
    <property type="entry name" value="PROTEIN NYNRIN-LIKE"/>
    <property type="match status" value="1"/>
</dbReference>
<dbReference type="InterPro" id="IPR050951">
    <property type="entry name" value="Retrovirus_Pol_polyprotein"/>
</dbReference>
<dbReference type="Proteomes" id="UP000069940">
    <property type="component" value="Unassembled WGS sequence"/>
</dbReference>
<dbReference type="Pfam" id="PF17921">
    <property type="entry name" value="Integrase_H2C2"/>
    <property type="match status" value="1"/>
</dbReference>
<reference evidence="3" key="2">
    <citation type="submission" date="2025-05" db="UniProtKB">
        <authorList>
            <consortium name="EnsemblMetazoa"/>
        </authorList>
    </citation>
    <scope>IDENTIFICATION</scope>
    <source>
        <strain evidence="3">Foshan</strain>
    </source>
</reference>
<dbReference type="InterPro" id="IPR043502">
    <property type="entry name" value="DNA/RNA_pol_sf"/>
</dbReference>
<dbReference type="InterPro" id="IPR000477">
    <property type="entry name" value="RT_dom"/>
</dbReference>
<dbReference type="PROSITE" id="PS50878">
    <property type="entry name" value="RT_POL"/>
    <property type="match status" value="1"/>
</dbReference>
<organism evidence="3 4">
    <name type="scientific">Aedes albopictus</name>
    <name type="common">Asian tiger mosquito</name>
    <name type="synonym">Stegomyia albopicta</name>
    <dbReference type="NCBI Taxonomy" id="7160"/>
    <lineage>
        <taxon>Eukaryota</taxon>
        <taxon>Metazoa</taxon>
        <taxon>Ecdysozoa</taxon>
        <taxon>Arthropoda</taxon>
        <taxon>Hexapoda</taxon>
        <taxon>Insecta</taxon>
        <taxon>Pterygota</taxon>
        <taxon>Neoptera</taxon>
        <taxon>Endopterygota</taxon>
        <taxon>Diptera</taxon>
        <taxon>Nematocera</taxon>
        <taxon>Culicoidea</taxon>
        <taxon>Culicidae</taxon>
        <taxon>Culicinae</taxon>
        <taxon>Aedini</taxon>
        <taxon>Aedes</taxon>
        <taxon>Stegomyia</taxon>
    </lineage>
</organism>
<proteinExistence type="predicted"/>
<dbReference type="Gene3D" id="1.10.340.70">
    <property type="match status" value="1"/>
</dbReference>
<dbReference type="EnsemblMetazoa" id="AALFPA23_008639.R11699">
    <property type="protein sequence ID" value="AALFPA23_008639.P11699"/>
    <property type="gene ID" value="AALFPA23_008639"/>
</dbReference>
<feature type="domain" description="Reverse transcriptase" evidence="2">
    <location>
        <begin position="1"/>
        <end position="62"/>
    </location>
</feature>
<dbReference type="Gene3D" id="3.30.70.270">
    <property type="match status" value="2"/>
</dbReference>
<name>A0ABM1YF91_AEDAL</name>
<dbReference type="InterPro" id="IPR041588">
    <property type="entry name" value="Integrase_H2C2"/>
</dbReference>
<dbReference type="PANTHER" id="PTHR37984">
    <property type="entry name" value="PROTEIN CBG26694"/>
    <property type="match status" value="1"/>
</dbReference>
<evidence type="ECO:0000313" key="3">
    <source>
        <dbReference type="EnsemblMetazoa" id="AALFPA23_008639.P11699"/>
    </source>
</evidence>
<sequence>MLAGLECTTGYLDDVIVGGKTKEEHYRNLWVALKRIQEFDFTIREEKCTFRKQQVQYVGHVVDSRGLRPDPSNIEAITKLPSPTDVPGVQSFLGAIKHYGKFVSNMRKLRYPLDNLLKAEVQVDSGVPFGNADLLSRLINQHVKPDENYVIVSVNLEEDLRSVISSYRKMLPLHFAAVAQSTQADPLLRRVYHYVQNGWPQPNWPGPISQWFQSRQESLSVVDGCLMFAKRLVIPSLHRKRCLEQFHRGHPGMQRMEALARSYAYCPSMDTDIIDFVRACQQCASAARSPPHSLPVPWPKPTAPWQRFHVDYAGPVEGKYYLLAVLQMAGDRPDNPCHLSGDSFYSP</sequence>
<evidence type="ECO:0000259" key="2">
    <source>
        <dbReference type="PROSITE" id="PS50878"/>
    </source>
</evidence>
<evidence type="ECO:0000313" key="4">
    <source>
        <dbReference type="Proteomes" id="UP000069940"/>
    </source>
</evidence>
<keyword evidence="4" id="KW-1185">Reference proteome</keyword>
<protein>
    <recommendedName>
        <fullName evidence="1">RNA-directed DNA polymerase</fullName>
        <ecNumber evidence="1">2.7.7.49</ecNumber>
    </recommendedName>
</protein>
<dbReference type="InterPro" id="IPR043128">
    <property type="entry name" value="Rev_trsase/Diguanyl_cyclase"/>
</dbReference>
<evidence type="ECO:0000256" key="1">
    <source>
        <dbReference type="ARBA" id="ARBA00012493"/>
    </source>
</evidence>
<dbReference type="SUPFAM" id="SSF56672">
    <property type="entry name" value="DNA/RNA polymerases"/>
    <property type="match status" value="1"/>
</dbReference>
<accession>A0ABM1YF91</accession>
<dbReference type="EC" id="2.7.7.49" evidence="1"/>
<dbReference type="GeneID" id="134284524"/>